<accession>D7CXN3</accession>
<dbReference type="STRING" id="649638.Trad_1514"/>
<protein>
    <submittedName>
        <fullName evidence="2">Amidohydrolase 2</fullName>
    </submittedName>
</protein>
<keyword evidence="3" id="KW-1185">Reference proteome</keyword>
<gene>
    <name evidence="2" type="ordered locus">Trad_1514</name>
</gene>
<reference evidence="2 3" key="2">
    <citation type="journal article" date="2011" name="Stand. Genomic Sci.">
        <title>Complete genome sequence of Truepera radiovictrix type strain (RQ-24).</title>
        <authorList>
            <person name="Ivanova N."/>
            <person name="Rohde C."/>
            <person name="Munk C."/>
            <person name="Nolan M."/>
            <person name="Lucas S."/>
            <person name="Del Rio T.G."/>
            <person name="Tice H."/>
            <person name="Deshpande S."/>
            <person name="Cheng J.F."/>
            <person name="Tapia R."/>
            <person name="Han C."/>
            <person name="Goodwin L."/>
            <person name="Pitluck S."/>
            <person name="Liolios K."/>
            <person name="Mavromatis K."/>
            <person name="Mikhailova N."/>
            <person name="Pati A."/>
            <person name="Chen A."/>
            <person name="Palaniappan K."/>
            <person name="Land M."/>
            <person name="Hauser L."/>
            <person name="Chang Y.J."/>
            <person name="Jeffries C.D."/>
            <person name="Brambilla E."/>
            <person name="Rohde M."/>
            <person name="Goker M."/>
            <person name="Tindall B.J."/>
            <person name="Woyke T."/>
            <person name="Bristow J."/>
            <person name="Eisen J.A."/>
            <person name="Markowitz V."/>
            <person name="Hugenholtz P."/>
            <person name="Kyrpides N.C."/>
            <person name="Klenk H.P."/>
            <person name="Lapidus A."/>
        </authorList>
    </citation>
    <scope>NUCLEOTIDE SEQUENCE [LARGE SCALE GENOMIC DNA]</scope>
    <source>
        <strain evidence="3">DSM 17093 / CIP 108686 / LMG 22925 / RQ-24</strain>
    </source>
</reference>
<dbReference type="KEGG" id="tra:Trad_1514"/>
<dbReference type="InterPro" id="IPR032466">
    <property type="entry name" value="Metal_Hydrolase"/>
</dbReference>
<dbReference type="Pfam" id="PF04909">
    <property type="entry name" value="Amidohydro_2"/>
    <property type="match status" value="1"/>
</dbReference>
<reference evidence="3" key="1">
    <citation type="submission" date="2010-05" db="EMBL/GenBank/DDBJ databases">
        <title>The complete genome of Truepera radiovictris DSM 17093.</title>
        <authorList>
            <consortium name="US DOE Joint Genome Institute (JGI-PGF)"/>
            <person name="Lucas S."/>
            <person name="Copeland A."/>
            <person name="Lapidus A."/>
            <person name="Glavina del Rio T."/>
            <person name="Dalin E."/>
            <person name="Tice H."/>
            <person name="Bruce D."/>
            <person name="Goodwin L."/>
            <person name="Pitluck S."/>
            <person name="Kyrpides N."/>
            <person name="Mavromatis K."/>
            <person name="Ovchinnikova G."/>
            <person name="Munk A.C."/>
            <person name="Detter J.C."/>
            <person name="Han C."/>
            <person name="Tapia R."/>
            <person name="Land M."/>
            <person name="Hauser L."/>
            <person name="Markowitz V."/>
            <person name="Cheng J.-F."/>
            <person name="Hugenholtz P."/>
            <person name="Woyke T."/>
            <person name="Wu D."/>
            <person name="Tindall B."/>
            <person name="Pomrenke H.G."/>
            <person name="Brambilla E."/>
            <person name="Klenk H.-P."/>
            <person name="Eisen J.A."/>
        </authorList>
    </citation>
    <scope>NUCLEOTIDE SEQUENCE [LARGE SCALE GENOMIC DNA]</scope>
    <source>
        <strain evidence="3">DSM 17093 / CIP 108686 / LMG 22925 / RQ-24</strain>
    </source>
</reference>
<evidence type="ECO:0000259" key="1">
    <source>
        <dbReference type="Pfam" id="PF04909"/>
    </source>
</evidence>
<feature type="domain" description="Amidohydrolase-related" evidence="1">
    <location>
        <begin position="83"/>
        <end position="307"/>
    </location>
</feature>
<dbReference type="Gene3D" id="3.20.20.140">
    <property type="entry name" value="Metal-dependent hydrolases"/>
    <property type="match status" value="1"/>
</dbReference>
<dbReference type="AlphaFoldDB" id="D7CXN3"/>
<dbReference type="SUPFAM" id="SSF51556">
    <property type="entry name" value="Metallo-dependent hydrolases"/>
    <property type="match status" value="1"/>
</dbReference>
<dbReference type="HOGENOM" id="CLU_059515_0_0_0"/>
<dbReference type="InterPro" id="IPR006680">
    <property type="entry name" value="Amidohydro-rel"/>
</dbReference>
<dbReference type="GO" id="GO:0016787">
    <property type="term" value="F:hydrolase activity"/>
    <property type="evidence" value="ECO:0007669"/>
    <property type="project" value="InterPro"/>
</dbReference>
<evidence type="ECO:0000313" key="3">
    <source>
        <dbReference type="Proteomes" id="UP000000379"/>
    </source>
</evidence>
<proteinExistence type="predicted"/>
<sequence length="315" mass="35616">MSTPAYETFDAHLHVVDFLQESDGLRALLTRMDEARVERAVIFGMPVTKEWAEWEPQGPDYYLADNARLYPYSLTDALVAERYLALSAEERARFIPLLCGFNPVDKYALKHVQRLIKLYPGVFRGIGELLLRHDDLTNLLYGQPPRANHPALHGVYALAGERGLPVLVHQDITAIGREVPLYEGELIGALAEHPETTFVWAHLGFSRRVRLPDHAAYVAGLLERFPNLYGDLSWLVFDTLVCPGGVPDDAWLALTERYSDRLCLGSDLFGRFDRLASTMARFTPFLDALSDEARFNLRVGTARRLYDRPALSEPM</sequence>
<dbReference type="eggNOG" id="COG2159">
    <property type="taxonomic scope" value="Bacteria"/>
</dbReference>
<name>D7CXN3_TRURR</name>
<dbReference type="Proteomes" id="UP000000379">
    <property type="component" value="Chromosome"/>
</dbReference>
<dbReference type="EMBL" id="CP002049">
    <property type="protein sequence ID" value="ADI14635.1"/>
    <property type="molecule type" value="Genomic_DNA"/>
</dbReference>
<evidence type="ECO:0000313" key="2">
    <source>
        <dbReference type="EMBL" id="ADI14635.1"/>
    </source>
</evidence>
<organism evidence="2 3">
    <name type="scientific">Truepera radiovictrix (strain DSM 17093 / CIP 108686 / LMG 22925 / RQ-24)</name>
    <dbReference type="NCBI Taxonomy" id="649638"/>
    <lineage>
        <taxon>Bacteria</taxon>
        <taxon>Thermotogati</taxon>
        <taxon>Deinococcota</taxon>
        <taxon>Deinococci</taxon>
        <taxon>Trueperales</taxon>
        <taxon>Trueperaceae</taxon>
        <taxon>Truepera</taxon>
    </lineage>
</organism>
<dbReference type="RefSeq" id="WP_013178003.1">
    <property type="nucleotide sequence ID" value="NC_014221.1"/>
</dbReference>